<evidence type="ECO:0000313" key="2">
    <source>
        <dbReference type="EMBL" id="OBY63374.1"/>
    </source>
</evidence>
<reference evidence="3" key="1">
    <citation type="submission" date="2016-02" db="EMBL/GenBank/DDBJ databases">
        <title>Paenibacillus sp. LPB0068, isolated from Crassostrea gigas.</title>
        <authorList>
            <person name="Shin S.-K."/>
            <person name="Yi H."/>
        </authorList>
    </citation>
    <scope>NUCLEOTIDE SEQUENCE [LARGE SCALE GENOMIC DNA]</scope>
    <source>
        <strain evidence="3">KCTC 23969</strain>
    </source>
</reference>
<evidence type="ECO:0000313" key="3">
    <source>
        <dbReference type="Proteomes" id="UP000092612"/>
    </source>
</evidence>
<keyword evidence="3" id="KW-1185">Reference proteome</keyword>
<dbReference type="SUPFAM" id="SSF143011">
    <property type="entry name" value="RelE-like"/>
    <property type="match status" value="1"/>
</dbReference>
<dbReference type="Gene3D" id="3.30.2310.20">
    <property type="entry name" value="RelE-like"/>
    <property type="match status" value="1"/>
</dbReference>
<dbReference type="KEGG" id="prn:BW723_04545"/>
<dbReference type="InterPro" id="IPR007712">
    <property type="entry name" value="RelE/ParE_toxin"/>
</dbReference>
<evidence type="ECO:0000256" key="1">
    <source>
        <dbReference type="ARBA" id="ARBA00022649"/>
    </source>
</evidence>
<gene>
    <name evidence="2" type="ORF">LPB301_11165</name>
</gene>
<proteinExistence type="predicted"/>
<sequence>MEIIYLESLVKDLKKIKDKKLLNNLAKVFLNLEETDDLFGISSVKKMSGHPEAYRIRIGDYRLGFYYSDKKIEIARFLKRNDIYKVFP</sequence>
<dbReference type="Pfam" id="PF05016">
    <property type="entry name" value="ParE_toxin"/>
    <property type="match status" value="1"/>
</dbReference>
<accession>A0A1B8TUZ4</accession>
<comment type="caution">
    <text evidence="2">The sequence shown here is derived from an EMBL/GenBank/DDBJ whole genome shotgun (WGS) entry which is preliminary data.</text>
</comment>
<dbReference type="EMBL" id="LSFL01000035">
    <property type="protein sequence ID" value="OBY63374.1"/>
    <property type="molecule type" value="Genomic_DNA"/>
</dbReference>
<dbReference type="Proteomes" id="UP000092612">
    <property type="component" value="Unassembled WGS sequence"/>
</dbReference>
<dbReference type="InterPro" id="IPR035093">
    <property type="entry name" value="RelE/ParE_toxin_dom_sf"/>
</dbReference>
<organism evidence="2 3">
    <name type="scientific">Polaribacter reichenbachii</name>
    <dbReference type="NCBI Taxonomy" id="996801"/>
    <lineage>
        <taxon>Bacteria</taxon>
        <taxon>Pseudomonadati</taxon>
        <taxon>Bacteroidota</taxon>
        <taxon>Flavobacteriia</taxon>
        <taxon>Flavobacteriales</taxon>
        <taxon>Flavobacteriaceae</taxon>
    </lineage>
</organism>
<dbReference type="RefSeq" id="WP_068361663.1">
    <property type="nucleotide sequence ID" value="NZ_CP019337.1"/>
</dbReference>
<keyword evidence="1" id="KW-1277">Toxin-antitoxin system</keyword>
<name>A0A1B8TUZ4_9FLAO</name>
<protein>
    <submittedName>
        <fullName evidence="2">Plasmid stabilization protein</fullName>
    </submittedName>
</protein>
<dbReference type="AlphaFoldDB" id="A0A1B8TUZ4"/>
<dbReference type="OrthoDB" id="5570653at2"/>
<dbReference type="STRING" id="996801.BW723_04545"/>